<dbReference type="OrthoDB" id="6485510at2759"/>
<evidence type="ECO:0000313" key="13">
    <source>
        <dbReference type="EMBL" id="KXN75106.1"/>
    </source>
</evidence>
<dbReference type="STRING" id="796925.A0A137PJD1"/>
<evidence type="ECO:0000256" key="7">
    <source>
        <dbReference type="ARBA" id="ARBA00022989"/>
    </source>
</evidence>
<evidence type="ECO:0000256" key="4">
    <source>
        <dbReference type="ARBA" id="ARBA00022692"/>
    </source>
</evidence>
<dbReference type="GO" id="GO:0005789">
    <property type="term" value="C:endoplasmic reticulum membrane"/>
    <property type="evidence" value="ECO:0007669"/>
    <property type="project" value="UniProtKB-SubCell"/>
</dbReference>
<dbReference type="Pfam" id="PF03694">
    <property type="entry name" value="Erg28"/>
    <property type="match status" value="1"/>
</dbReference>
<keyword evidence="14" id="KW-1185">Reference proteome</keyword>
<keyword evidence="3" id="KW-0444">Lipid biosynthesis</keyword>
<keyword evidence="5" id="KW-0256">Endoplasmic reticulum</keyword>
<keyword evidence="6" id="KW-0752">Steroid biosynthesis</keyword>
<dbReference type="PANTHER" id="PTHR15451:SF19">
    <property type="entry name" value="ERGOSTEROL BIOSYNTHETIC PROTEIN 28 HOMOLOG"/>
    <property type="match status" value="1"/>
</dbReference>
<name>A0A137PJD1_CONC2</name>
<dbReference type="GO" id="GO:0016126">
    <property type="term" value="P:sterol biosynthetic process"/>
    <property type="evidence" value="ECO:0007669"/>
    <property type="project" value="UniProtKB-KW"/>
</dbReference>
<protein>
    <submittedName>
        <fullName evidence="13">Erg28-like protein</fullName>
    </submittedName>
</protein>
<evidence type="ECO:0000313" key="14">
    <source>
        <dbReference type="Proteomes" id="UP000070444"/>
    </source>
</evidence>
<dbReference type="GO" id="GO:0030674">
    <property type="term" value="F:protein-macromolecule adaptor activity"/>
    <property type="evidence" value="ECO:0007669"/>
    <property type="project" value="TreeGrafter"/>
</dbReference>
<evidence type="ECO:0000256" key="1">
    <source>
        <dbReference type="ARBA" id="ARBA00004477"/>
    </source>
</evidence>
<evidence type="ECO:0000256" key="2">
    <source>
        <dbReference type="ARBA" id="ARBA00005377"/>
    </source>
</evidence>
<evidence type="ECO:0000256" key="12">
    <source>
        <dbReference type="ARBA" id="ARBA00023221"/>
    </source>
</evidence>
<evidence type="ECO:0000256" key="3">
    <source>
        <dbReference type="ARBA" id="ARBA00022516"/>
    </source>
</evidence>
<evidence type="ECO:0000256" key="11">
    <source>
        <dbReference type="ARBA" id="ARBA00023166"/>
    </source>
</evidence>
<evidence type="ECO:0000256" key="5">
    <source>
        <dbReference type="ARBA" id="ARBA00022824"/>
    </source>
</evidence>
<dbReference type="AlphaFoldDB" id="A0A137PJD1"/>
<evidence type="ECO:0000256" key="10">
    <source>
        <dbReference type="ARBA" id="ARBA00023136"/>
    </source>
</evidence>
<proteinExistence type="inferred from homology"/>
<keyword evidence="9" id="KW-0443">Lipid metabolism</keyword>
<keyword evidence="7" id="KW-1133">Transmembrane helix</keyword>
<keyword evidence="8" id="KW-0756">Sterol biosynthesis</keyword>
<evidence type="ECO:0000256" key="6">
    <source>
        <dbReference type="ARBA" id="ARBA00022955"/>
    </source>
</evidence>
<accession>A0A137PJD1</accession>
<sequence>MLSAYIPEGALPKYFLFVSTLAFFNSAQCFLSPFKFNRRIYDQQPQEVTGLAGRLFAVWTFTSGIVRAYAAYNIHDKTIYHMTFLTYVLAFFHFNTEIFYFKTARINAGTIGPMIISTLSMIWMWKSYGYYIH</sequence>
<evidence type="ECO:0000256" key="8">
    <source>
        <dbReference type="ARBA" id="ARBA00023011"/>
    </source>
</evidence>
<comment type="similarity">
    <text evidence="2">Belongs to the ERG28 family.</text>
</comment>
<comment type="subcellular location">
    <subcellularLocation>
        <location evidence="1">Endoplasmic reticulum membrane</location>
        <topology evidence="1">Multi-pass membrane protein</topology>
    </subcellularLocation>
</comment>
<keyword evidence="12" id="KW-0753">Steroid metabolism</keyword>
<dbReference type="EMBL" id="KQ964418">
    <property type="protein sequence ID" value="KXN75106.1"/>
    <property type="molecule type" value="Genomic_DNA"/>
</dbReference>
<organism evidence="13 14">
    <name type="scientific">Conidiobolus coronatus (strain ATCC 28846 / CBS 209.66 / NRRL 28638)</name>
    <name type="common">Delacroixia coronata</name>
    <dbReference type="NCBI Taxonomy" id="796925"/>
    <lineage>
        <taxon>Eukaryota</taxon>
        <taxon>Fungi</taxon>
        <taxon>Fungi incertae sedis</taxon>
        <taxon>Zoopagomycota</taxon>
        <taxon>Entomophthoromycotina</taxon>
        <taxon>Entomophthoromycetes</taxon>
        <taxon>Entomophthorales</taxon>
        <taxon>Ancylistaceae</taxon>
        <taxon>Conidiobolus</taxon>
    </lineage>
</organism>
<reference evidence="13 14" key="1">
    <citation type="journal article" date="2015" name="Genome Biol. Evol.">
        <title>Phylogenomic analyses indicate that early fungi evolved digesting cell walls of algal ancestors of land plants.</title>
        <authorList>
            <person name="Chang Y."/>
            <person name="Wang S."/>
            <person name="Sekimoto S."/>
            <person name="Aerts A.L."/>
            <person name="Choi C."/>
            <person name="Clum A."/>
            <person name="LaButti K.M."/>
            <person name="Lindquist E.A."/>
            <person name="Yee Ngan C."/>
            <person name="Ohm R.A."/>
            <person name="Salamov A.A."/>
            <person name="Grigoriev I.V."/>
            <person name="Spatafora J.W."/>
            <person name="Berbee M.L."/>
        </authorList>
    </citation>
    <scope>NUCLEOTIDE SEQUENCE [LARGE SCALE GENOMIC DNA]</scope>
    <source>
        <strain evidence="13 14">NRRL 28638</strain>
    </source>
</reference>
<keyword evidence="10" id="KW-0472">Membrane</keyword>
<keyword evidence="4" id="KW-0812">Transmembrane</keyword>
<dbReference type="OMA" id="NIAIWTY"/>
<dbReference type="InterPro" id="IPR005352">
    <property type="entry name" value="Erg28"/>
</dbReference>
<keyword evidence="11" id="KW-1207">Sterol metabolism</keyword>
<dbReference type="Proteomes" id="UP000070444">
    <property type="component" value="Unassembled WGS sequence"/>
</dbReference>
<dbReference type="PANTHER" id="PTHR15451">
    <property type="entry name" value="ERGOSTEROL BIOSYNTHETIC PROTEIN 28-RELATED"/>
    <property type="match status" value="1"/>
</dbReference>
<gene>
    <name evidence="13" type="ORF">CONCODRAFT_67114</name>
</gene>
<evidence type="ECO:0000256" key="9">
    <source>
        <dbReference type="ARBA" id="ARBA00023098"/>
    </source>
</evidence>